<evidence type="ECO:0000313" key="3">
    <source>
        <dbReference type="EMBL" id="KRN33853.1"/>
    </source>
</evidence>
<dbReference type="GO" id="GO:0032259">
    <property type="term" value="P:methylation"/>
    <property type="evidence" value="ECO:0007669"/>
    <property type="project" value="UniProtKB-KW"/>
</dbReference>
<feature type="domain" description="Methyltransferase small" evidence="1">
    <location>
        <begin position="30"/>
        <end position="146"/>
    </location>
</feature>
<evidence type="ECO:0000313" key="4">
    <source>
        <dbReference type="Proteomes" id="UP000051645"/>
    </source>
</evidence>
<dbReference type="SUPFAM" id="SSF53335">
    <property type="entry name" value="S-adenosyl-L-methionine-dependent methyltransferases"/>
    <property type="match status" value="1"/>
</dbReference>
<dbReference type="AlphaFoldDB" id="A0A0R2FLY0"/>
<dbReference type="Proteomes" id="UP000051751">
    <property type="component" value="Unassembled WGS sequence"/>
</dbReference>
<dbReference type="CDD" id="cd02440">
    <property type="entry name" value="AdoMet_MTases"/>
    <property type="match status" value="1"/>
</dbReference>
<keyword evidence="2" id="KW-0808">Transferase</keyword>
<accession>A0A0R2FLY0</accession>
<dbReference type="STRING" id="81857.IV38_GL000504"/>
<dbReference type="OrthoDB" id="9777257at2"/>
<dbReference type="RefSeq" id="WP_057768462.1">
    <property type="nucleotide sequence ID" value="NZ_JQAT01000001.1"/>
</dbReference>
<dbReference type="PANTHER" id="PTHR47739">
    <property type="entry name" value="TRNA1(VAL) (ADENINE(37)-N6)-METHYLTRANSFERASE"/>
    <property type="match status" value="1"/>
</dbReference>
<dbReference type="Gene3D" id="3.40.50.150">
    <property type="entry name" value="Vaccinia Virus protein VP39"/>
    <property type="match status" value="1"/>
</dbReference>
<proteinExistence type="predicted"/>
<reference evidence="4 5" key="1">
    <citation type="journal article" date="2015" name="Genome Announc.">
        <title>Expanding the biotechnology potential of lactobacilli through comparative genomics of 213 strains and associated genera.</title>
        <authorList>
            <person name="Sun Z."/>
            <person name="Harris H.M."/>
            <person name="McCann A."/>
            <person name="Guo C."/>
            <person name="Argimon S."/>
            <person name="Zhang W."/>
            <person name="Yang X."/>
            <person name="Jeffery I.B."/>
            <person name="Cooney J.C."/>
            <person name="Kagawa T.F."/>
            <person name="Liu W."/>
            <person name="Song Y."/>
            <person name="Salvetti E."/>
            <person name="Wrobel A."/>
            <person name="Rasinkangas P."/>
            <person name="Parkhill J."/>
            <person name="Rea M.C."/>
            <person name="O'Sullivan O."/>
            <person name="Ritari J."/>
            <person name="Douillard F.P."/>
            <person name="Paul Ross R."/>
            <person name="Yang R."/>
            <person name="Briner A.E."/>
            <person name="Felis G.E."/>
            <person name="de Vos W.M."/>
            <person name="Barrangou R."/>
            <person name="Klaenhammer T.R."/>
            <person name="Caufield P.W."/>
            <person name="Cui Y."/>
            <person name="Zhang H."/>
            <person name="O'Toole P.W."/>
        </authorList>
    </citation>
    <scope>NUCLEOTIDE SEQUENCE [LARGE SCALE GENOMIC DNA]</scope>
    <source>
        <strain evidence="2 5">ATCC BAA-66</strain>
        <strain evidence="3 4">DSM 13344</strain>
    </source>
</reference>
<organism evidence="2 5">
    <name type="scientific">Lactobacillus selangorensis</name>
    <dbReference type="NCBI Taxonomy" id="81857"/>
    <lineage>
        <taxon>Bacteria</taxon>
        <taxon>Bacillati</taxon>
        <taxon>Bacillota</taxon>
        <taxon>Bacilli</taxon>
        <taxon>Lactobacillales</taxon>
        <taxon>Lactobacillaceae</taxon>
        <taxon>Lactobacillus</taxon>
    </lineage>
</organism>
<evidence type="ECO:0000313" key="5">
    <source>
        <dbReference type="Proteomes" id="UP000051751"/>
    </source>
</evidence>
<dbReference type="PATRIC" id="fig|81857.3.peg.508"/>
<dbReference type="Pfam" id="PF05175">
    <property type="entry name" value="MTS"/>
    <property type="match status" value="1"/>
</dbReference>
<dbReference type="PANTHER" id="PTHR47739:SF1">
    <property type="entry name" value="TRNA1(VAL) (ADENINE(37)-N6)-METHYLTRANSFERASE"/>
    <property type="match status" value="1"/>
</dbReference>
<comment type="caution">
    <text evidence="2">The sequence shown here is derived from an EMBL/GenBank/DDBJ whole genome shotgun (WGS) entry which is preliminary data.</text>
</comment>
<gene>
    <name evidence="2" type="ORF">IV38_GL000504</name>
    <name evidence="3" type="ORF">IV40_GL000164</name>
</gene>
<protein>
    <submittedName>
        <fullName evidence="2">O-methyltransferase</fullName>
    </submittedName>
</protein>
<dbReference type="EMBL" id="JQAZ01000001">
    <property type="protein sequence ID" value="KRN33853.1"/>
    <property type="molecule type" value="Genomic_DNA"/>
</dbReference>
<dbReference type="GO" id="GO:0008168">
    <property type="term" value="F:methyltransferase activity"/>
    <property type="evidence" value="ECO:0007669"/>
    <property type="project" value="UniProtKB-KW"/>
</dbReference>
<name>A0A0R2FLY0_9LACO</name>
<dbReference type="EMBL" id="JQAT01000001">
    <property type="protein sequence ID" value="KRN29617.1"/>
    <property type="molecule type" value="Genomic_DNA"/>
</dbReference>
<evidence type="ECO:0000259" key="1">
    <source>
        <dbReference type="Pfam" id="PF05175"/>
    </source>
</evidence>
<sequence>MHPDERIDQLYGQTVKIIQSDEVFSFSLDAVLLADFTRISRRSKAVDLCAGNGAVALFLSQKTSGPINLVEIQSRLADMAARSVQLNHLEDRLHVYPIDLKDAPQTLKKDAYDVVTCNPPYFADQPHSQKNPNPYLAIARHELKTDLNTVLATTSALLKTNGRASFVYRPDRFLEMCQKMVANRLIPKRIRFVYPFQNKDANMFLIEAIKDGKPGGLHLEAPLVVYDAPNQYTPEVQRLIYGD</sequence>
<dbReference type="InterPro" id="IPR050210">
    <property type="entry name" value="tRNA_Adenine-N(6)_MTase"/>
</dbReference>
<dbReference type="InterPro" id="IPR007848">
    <property type="entry name" value="Small_mtfrase_dom"/>
</dbReference>
<dbReference type="InterPro" id="IPR029063">
    <property type="entry name" value="SAM-dependent_MTases_sf"/>
</dbReference>
<keyword evidence="2" id="KW-0489">Methyltransferase</keyword>
<dbReference type="Proteomes" id="UP000051645">
    <property type="component" value="Unassembled WGS sequence"/>
</dbReference>
<keyword evidence="4" id="KW-1185">Reference proteome</keyword>
<evidence type="ECO:0000313" key="2">
    <source>
        <dbReference type="EMBL" id="KRN29617.1"/>
    </source>
</evidence>